<dbReference type="GO" id="GO:0016829">
    <property type="term" value="F:lyase activity"/>
    <property type="evidence" value="ECO:0007669"/>
    <property type="project" value="UniProtKB-KW"/>
</dbReference>
<comment type="function">
    <text evidence="11">Specific in hydrolyzing the terminal glycosidic bond of polygalacturonic acid and oligogalacturonates.</text>
</comment>
<keyword evidence="7" id="KW-1015">Disulfide bond</keyword>
<evidence type="ECO:0000256" key="2">
    <source>
        <dbReference type="ARBA" id="ARBA00008834"/>
    </source>
</evidence>
<evidence type="ECO:0000256" key="7">
    <source>
        <dbReference type="ARBA" id="ARBA00023157"/>
    </source>
</evidence>
<evidence type="ECO:0000256" key="15">
    <source>
        <dbReference type="ARBA" id="ARBA00048766"/>
    </source>
</evidence>
<protein>
    <recommendedName>
        <fullName evidence="12">galacturonan 1,4-alpha-galacturonidase</fullName>
        <ecNumber evidence="12">3.2.1.67</ecNumber>
    </recommendedName>
    <alternativeName>
        <fullName evidence="13">Galacturan 1,4-alpha-galacturonidase C</fullName>
    </alternativeName>
    <alternativeName>
        <fullName evidence="14">Poly(1,4-alpha-D-galacturonide)galacturonohydrolase C</fullName>
    </alternativeName>
</protein>
<evidence type="ECO:0000256" key="4">
    <source>
        <dbReference type="ARBA" id="ARBA00022729"/>
    </source>
</evidence>
<keyword evidence="20" id="KW-1185">Reference proteome</keyword>
<dbReference type="PROSITE" id="PS00502">
    <property type="entry name" value="POLYGALACTURONASE"/>
    <property type="match status" value="1"/>
</dbReference>
<dbReference type="Pfam" id="PF00295">
    <property type="entry name" value="Glyco_hydro_28"/>
    <property type="match status" value="1"/>
</dbReference>
<dbReference type="InterPro" id="IPR000743">
    <property type="entry name" value="Glyco_hydro_28"/>
</dbReference>
<comment type="subcellular location">
    <subcellularLocation>
        <location evidence="1">Secreted</location>
    </subcellularLocation>
</comment>
<dbReference type="GO" id="GO:0004650">
    <property type="term" value="F:polygalacturonase activity"/>
    <property type="evidence" value="ECO:0007669"/>
    <property type="project" value="InterPro"/>
</dbReference>
<proteinExistence type="inferred from homology"/>
<dbReference type="GO" id="GO:0071555">
    <property type="term" value="P:cell wall organization"/>
    <property type="evidence" value="ECO:0007669"/>
    <property type="project" value="UniProtKB-KW"/>
</dbReference>
<dbReference type="AlphaFoldDB" id="A0AA38UB85"/>
<evidence type="ECO:0000256" key="14">
    <source>
        <dbReference type="ARBA" id="ARBA00042262"/>
    </source>
</evidence>
<comment type="caution">
    <text evidence="19">The sequence shown here is derived from an EMBL/GenBank/DDBJ whole genome shotgun (WGS) entry which is preliminary data.</text>
</comment>
<reference evidence="19" key="1">
    <citation type="submission" date="2022-08" db="EMBL/GenBank/DDBJ databases">
        <authorList>
            <consortium name="DOE Joint Genome Institute"/>
            <person name="Min B."/>
            <person name="Riley R."/>
            <person name="Sierra-Patev S."/>
            <person name="Naranjo-Ortiz M."/>
            <person name="Looney B."/>
            <person name="Konkel Z."/>
            <person name="Slot J.C."/>
            <person name="Sakamoto Y."/>
            <person name="Steenwyk J.L."/>
            <person name="Rokas A."/>
            <person name="Carro J."/>
            <person name="Camarero S."/>
            <person name="Ferreira P."/>
            <person name="Molpeceres G."/>
            <person name="Ruiz-Duenas F.J."/>
            <person name="Serrano A."/>
            <person name="Henrissat B."/>
            <person name="Drula E."/>
            <person name="Hughes K.W."/>
            <person name="Mata J.L."/>
            <person name="Ishikawa N.K."/>
            <person name="Vargas-Isla R."/>
            <person name="Ushijima S."/>
            <person name="Smith C.A."/>
            <person name="Ahrendt S."/>
            <person name="Andreopoulos W."/>
            <person name="He G."/>
            <person name="Labutti K."/>
            <person name="Lipzen A."/>
            <person name="Ng V."/>
            <person name="Sandor L."/>
            <person name="Barry K."/>
            <person name="Martinez A.T."/>
            <person name="Xiao Y."/>
            <person name="Gibbons J.G."/>
            <person name="Terashima K."/>
            <person name="Hibbett D.S."/>
            <person name="Grigoriev I.V."/>
        </authorList>
    </citation>
    <scope>NUCLEOTIDE SEQUENCE</scope>
    <source>
        <strain evidence="19">TFB9207</strain>
    </source>
</reference>
<keyword evidence="9 17" id="KW-0326">Glycosidase</keyword>
<keyword evidence="6 17" id="KW-0378">Hydrolase</keyword>
<feature type="compositionally biased region" description="Low complexity" evidence="18">
    <location>
        <begin position="18"/>
        <end position="29"/>
    </location>
</feature>
<comment type="similarity">
    <text evidence="2 17">Belongs to the glycosyl hydrolase 28 family.</text>
</comment>
<dbReference type="GO" id="GO:0005576">
    <property type="term" value="C:extracellular region"/>
    <property type="evidence" value="ECO:0007669"/>
    <property type="project" value="UniProtKB-SubCell"/>
</dbReference>
<keyword evidence="8" id="KW-0325">Glycoprotein</keyword>
<dbReference type="InterPro" id="IPR012334">
    <property type="entry name" value="Pectin_lyas_fold"/>
</dbReference>
<dbReference type="Gene3D" id="2.160.20.10">
    <property type="entry name" value="Single-stranded right-handed beta-helix, Pectin lyase-like"/>
    <property type="match status" value="1"/>
</dbReference>
<evidence type="ECO:0000256" key="13">
    <source>
        <dbReference type="ARBA" id="ARBA00041474"/>
    </source>
</evidence>
<dbReference type="SUPFAM" id="SSF51126">
    <property type="entry name" value="Pectin lyase-like"/>
    <property type="match status" value="1"/>
</dbReference>
<evidence type="ECO:0000256" key="11">
    <source>
        <dbReference type="ARBA" id="ARBA00037312"/>
    </source>
</evidence>
<feature type="region of interest" description="Disordered" evidence="18">
    <location>
        <begin position="450"/>
        <end position="472"/>
    </location>
</feature>
<evidence type="ECO:0000256" key="3">
    <source>
        <dbReference type="ARBA" id="ARBA00022525"/>
    </source>
</evidence>
<dbReference type="EMBL" id="MU806336">
    <property type="protein sequence ID" value="KAJ3836247.1"/>
    <property type="molecule type" value="Genomic_DNA"/>
</dbReference>
<evidence type="ECO:0000256" key="18">
    <source>
        <dbReference type="SAM" id="MobiDB-lite"/>
    </source>
</evidence>
<feature type="region of interest" description="Disordered" evidence="18">
    <location>
        <begin position="116"/>
        <end position="150"/>
    </location>
</feature>
<evidence type="ECO:0000313" key="19">
    <source>
        <dbReference type="EMBL" id="KAJ3836247.1"/>
    </source>
</evidence>
<keyword evidence="3" id="KW-0964">Secreted</keyword>
<gene>
    <name evidence="19" type="ORF">F5878DRAFT_663136</name>
</gene>
<dbReference type="PANTHER" id="PTHR31736">
    <property type="match status" value="1"/>
</dbReference>
<organism evidence="19 20">
    <name type="scientific">Lentinula raphanica</name>
    <dbReference type="NCBI Taxonomy" id="153919"/>
    <lineage>
        <taxon>Eukaryota</taxon>
        <taxon>Fungi</taxon>
        <taxon>Dikarya</taxon>
        <taxon>Basidiomycota</taxon>
        <taxon>Agaricomycotina</taxon>
        <taxon>Agaricomycetes</taxon>
        <taxon>Agaricomycetidae</taxon>
        <taxon>Agaricales</taxon>
        <taxon>Marasmiineae</taxon>
        <taxon>Omphalotaceae</taxon>
        <taxon>Lentinula</taxon>
    </lineage>
</organism>
<keyword evidence="5" id="KW-0677">Repeat</keyword>
<evidence type="ECO:0000256" key="10">
    <source>
        <dbReference type="ARBA" id="ARBA00023316"/>
    </source>
</evidence>
<keyword evidence="19" id="KW-0456">Lyase</keyword>
<evidence type="ECO:0000256" key="17">
    <source>
        <dbReference type="RuleBase" id="RU361169"/>
    </source>
</evidence>
<name>A0AA38UB85_9AGAR</name>
<dbReference type="GO" id="GO:0005975">
    <property type="term" value="P:carbohydrate metabolic process"/>
    <property type="evidence" value="ECO:0007669"/>
    <property type="project" value="InterPro"/>
</dbReference>
<dbReference type="GO" id="GO:0047911">
    <property type="term" value="F:galacturan 1,4-alpha-galacturonidase activity"/>
    <property type="evidence" value="ECO:0007669"/>
    <property type="project" value="UniProtKB-EC"/>
</dbReference>
<evidence type="ECO:0000256" key="16">
    <source>
        <dbReference type="PROSITE-ProRule" id="PRU10052"/>
    </source>
</evidence>
<feature type="compositionally biased region" description="Polar residues" evidence="18">
    <location>
        <begin position="450"/>
        <end position="471"/>
    </location>
</feature>
<feature type="region of interest" description="Disordered" evidence="18">
    <location>
        <begin position="1"/>
        <end position="64"/>
    </location>
</feature>
<evidence type="ECO:0000256" key="1">
    <source>
        <dbReference type="ARBA" id="ARBA00004613"/>
    </source>
</evidence>
<feature type="active site" evidence="16">
    <location>
        <position position="490"/>
    </location>
</feature>
<evidence type="ECO:0000256" key="5">
    <source>
        <dbReference type="ARBA" id="ARBA00022737"/>
    </source>
</evidence>
<evidence type="ECO:0000313" key="20">
    <source>
        <dbReference type="Proteomes" id="UP001163846"/>
    </source>
</evidence>
<dbReference type="InterPro" id="IPR011050">
    <property type="entry name" value="Pectin_lyase_fold/virulence"/>
</dbReference>
<accession>A0AA38UB85</accession>
<keyword evidence="10" id="KW-0961">Cell wall biogenesis/degradation</keyword>
<dbReference type="EC" id="3.2.1.67" evidence="12"/>
<evidence type="ECO:0000256" key="12">
    <source>
        <dbReference type="ARBA" id="ARBA00038933"/>
    </source>
</evidence>
<evidence type="ECO:0000256" key="9">
    <source>
        <dbReference type="ARBA" id="ARBA00023295"/>
    </source>
</evidence>
<evidence type="ECO:0000256" key="8">
    <source>
        <dbReference type="ARBA" id="ARBA00023180"/>
    </source>
</evidence>
<sequence length="673" mass="72456">MPPRPILKARLSSFTQRSPASPSPSSSSNTPPPFASSKPSSGLVTPHVHFPPTPAIASTQPTHSSSIYDRTAIAVSPNCCELPERGGRCYSPSYVRRGVSRVSVNSYFDPQAVKACDTAPDASSSPPALVADTSSSSSSSESDESDAYGSPMFSPPNLSLLSTTSGGHTSSACSIPSTFSQEQFIHALSFLPHPPSPVKAHNHPRPKLQRKSIFWEQKKGTSQAPLAVPAALIERIKRKIFNLFSLPQPWVSISICLAFSSVALLLQKTLPVTSWSTFVVPHTSSQDDTPALTSTLANFSSNSTIIFQKGITYNIFTPIKFPTLTNVEILIEGNLTYPTNITAIQDIVASSSYPGAWFDFTGGTNVTVQGSTDPDWGWIDGHGQAWWDINQQTNRPHGWAFSHITDGAIRNLKLWKPIGWNFATSGSKNIHIYNNVILAVSDNSSAFPFNTDGESSTGPDGFSLHSNSSKASLPEVERSTSLDSYCANGHGLSIGSLGEGGAVADVENVLFENVVMANCLYAARFKSWTGGNGIARNITWKNIAFSNVPFPIYVTQNYWDQEDGAKPNSTTVNNTHIEDFLFENFVGTIRDVPYVEGSCVTDPCWYAVTNATGKEVIILDLYPNTTSNILAKDIFAKTETGAPVAAMCDPSTVTNDVGFVCQDGPFIPTKSGL</sequence>
<keyword evidence="4" id="KW-0732">Signal</keyword>
<comment type="catalytic activity">
    <reaction evidence="15">
        <text>[(1-&gt;4)-alpha-D-galacturonosyl](n) + H2O = alpha-D-galacturonate + [(1-&gt;4)-alpha-D-galacturonosyl](n-1)</text>
        <dbReference type="Rhea" id="RHEA:14117"/>
        <dbReference type="Rhea" id="RHEA-COMP:14570"/>
        <dbReference type="Rhea" id="RHEA-COMP:14572"/>
        <dbReference type="ChEBI" id="CHEBI:15377"/>
        <dbReference type="ChEBI" id="CHEBI:58658"/>
        <dbReference type="ChEBI" id="CHEBI:140523"/>
        <dbReference type="EC" id="3.2.1.67"/>
    </reaction>
</comment>
<dbReference type="Proteomes" id="UP001163846">
    <property type="component" value="Unassembled WGS sequence"/>
</dbReference>
<evidence type="ECO:0000256" key="6">
    <source>
        <dbReference type="ARBA" id="ARBA00022801"/>
    </source>
</evidence>
<dbReference type="PANTHER" id="PTHR31736:SF11">
    <property type="entry name" value="EXOPOLYGALACTURONASE C-RELATED"/>
    <property type="match status" value="1"/>
</dbReference>